<keyword evidence="3 6" id="KW-1133">Transmembrane helix</keyword>
<gene>
    <name evidence="8" type="ORF">PCON_05431</name>
</gene>
<dbReference type="AlphaFoldDB" id="U4L191"/>
<evidence type="ECO:0000256" key="2">
    <source>
        <dbReference type="ARBA" id="ARBA00022692"/>
    </source>
</evidence>
<dbReference type="EMBL" id="HF935274">
    <property type="protein sequence ID" value="CCX05844.1"/>
    <property type="molecule type" value="Genomic_DNA"/>
</dbReference>
<name>U4L191_PYROM</name>
<dbReference type="InterPro" id="IPR033308">
    <property type="entry name" value="PGAP5/Cdc1/Ted1"/>
</dbReference>
<keyword evidence="4 6" id="KW-0472">Membrane</keyword>
<proteinExistence type="predicted"/>
<dbReference type="InterPro" id="IPR004843">
    <property type="entry name" value="Calcineurin-like_PHP"/>
</dbReference>
<evidence type="ECO:0000259" key="7">
    <source>
        <dbReference type="Pfam" id="PF00149"/>
    </source>
</evidence>
<dbReference type="eggNOG" id="KOG3662">
    <property type="taxonomic scope" value="Eukaryota"/>
</dbReference>
<dbReference type="GO" id="GO:0005783">
    <property type="term" value="C:endoplasmic reticulum"/>
    <property type="evidence" value="ECO:0007669"/>
    <property type="project" value="TreeGrafter"/>
</dbReference>
<dbReference type="PANTHER" id="PTHR13315:SF4">
    <property type="entry name" value="METALLOPHOSPHOESTERASE, ISOFORM E"/>
    <property type="match status" value="1"/>
</dbReference>
<evidence type="ECO:0000256" key="4">
    <source>
        <dbReference type="ARBA" id="ARBA00023136"/>
    </source>
</evidence>
<dbReference type="Pfam" id="PF00149">
    <property type="entry name" value="Metallophos"/>
    <property type="match status" value="1"/>
</dbReference>
<keyword evidence="2 6" id="KW-0812">Transmembrane</keyword>
<sequence>MSIYGMLPSDSDSEKPPRRDPNRRSSFSNTTLLPKLYQLLLTQHHPAGILNLTNLLRLLWLFLILYCERYIWSSTISACSWENWEHWPPGATPYRAALIADPQLVDIHTYSRRGWFLSSTIFYSDLYLRRSWLSMHDQLAPSEVVFLGDLFDGGREWEAKVSVAMGENTTKTGRDPKRKKDWDKYGEGYWMQELARFRGIFTPVKGVRIKTGLPGNHDLGFGKGVKLGARRRFESHFGPSNERWVAGNHTFISIDGVSLSNLDDPEIYGPSRDFLEGLSTPLKKPLLLQNTSIDTPNPVSPAAGPPGTQQATILLTHVPLYRLPRTPCGPRREKRNGTDTGIPIYLGYQYQNVLLPNLSKELLDKVKPSYIFAGDDHDACEYTHPGGVKEWTVKSISWNMGVRRPGFEMISLWNPGNGPGVELGDAQGGGAYVKETVQAHLCLLPDQIAVFIYYSLAMVVTIGVVAVGVLRRVDRDGKGITQRMVLPIHSPVAGSSDEEEDPCNKYWKPAKVSRMTRGRFCKETAKEVGRVTWVVVVVYGVVLWRW</sequence>
<dbReference type="Proteomes" id="UP000018144">
    <property type="component" value="Unassembled WGS sequence"/>
</dbReference>
<feature type="domain" description="Calcineurin-like phosphoesterase" evidence="7">
    <location>
        <begin position="138"/>
        <end position="378"/>
    </location>
</feature>
<reference evidence="8 9" key="1">
    <citation type="journal article" date="2013" name="PLoS Genet.">
        <title>The genome and development-dependent transcriptomes of Pyronema confluens: a window into fungal evolution.</title>
        <authorList>
            <person name="Traeger S."/>
            <person name="Altegoer F."/>
            <person name="Freitag M."/>
            <person name="Gabaldon T."/>
            <person name="Kempken F."/>
            <person name="Kumar A."/>
            <person name="Marcet-Houben M."/>
            <person name="Poggeler S."/>
            <person name="Stajich J.E."/>
            <person name="Nowrousian M."/>
        </authorList>
    </citation>
    <scope>NUCLEOTIDE SEQUENCE [LARGE SCALE GENOMIC DNA]</scope>
    <source>
        <strain evidence="9">CBS 100304</strain>
        <tissue evidence="8">Vegetative mycelium</tissue>
    </source>
</reference>
<accession>U4L191</accession>
<evidence type="ECO:0000256" key="3">
    <source>
        <dbReference type="ARBA" id="ARBA00022989"/>
    </source>
</evidence>
<organism evidence="8 9">
    <name type="scientific">Pyronema omphalodes (strain CBS 100304)</name>
    <name type="common">Pyronema confluens</name>
    <dbReference type="NCBI Taxonomy" id="1076935"/>
    <lineage>
        <taxon>Eukaryota</taxon>
        <taxon>Fungi</taxon>
        <taxon>Dikarya</taxon>
        <taxon>Ascomycota</taxon>
        <taxon>Pezizomycotina</taxon>
        <taxon>Pezizomycetes</taxon>
        <taxon>Pezizales</taxon>
        <taxon>Pyronemataceae</taxon>
        <taxon>Pyronema</taxon>
    </lineage>
</organism>
<feature type="transmembrane region" description="Helical" evidence="6">
    <location>
        <begin position="451"/>
        <end position="470"/>
    </location>
</feature>
<keyword evidence="8" id="KW-0132">Cell division</keyword>
<keyword evidence="8" id="KW-0131">Cell cycle</keyword>
<dbReference type="InterPro" id="IPR029052">
    <property type="entry name" value="Metallo-depent_PP-like"/>
</dbReference>
<dbReference type="SUPFAM" id="SSF56300">
    <property type="entry name" value="Metallo-dependent phosphatases"/>
    <property type="match status" value="1"/>
</dbReference>
<keyword evidence="9" id="KW-1185">Reference proteome</keyword>
<dbReference type="OrthoDB" id="5977743at2759"/>
<dbReference type="OMA" id="LHCMKYP"/>
<feature type="compositionally biased region" description="Basic and acidic residues" evidence="5">
    <location>
        <begin position="12"/>
        <end position="23"/>
    </location>
</feature>
<dbReference type="GO" id="GO:0006506">
    <property type="term" value="P:GPI anchor biosynthetic process"/>
    <property type="evidence" value="ECO:0007669"/>
    <property type="project" value="InterPro"/>
</dbReference>
<evidence type="ECO:0000256" key="1">
    <source>
        <dbReference type="ARBA" id="ARBA00004141"/>
    </source>
</evidence>
<feature type="region of interest" description="Disordered" evidence="5">
    <location>
        <begin position="1"/>
        <end position="27"/>
    </location>
</feature>
<feature type="transmembrane region" description="Helical" evidence="6">
    <location>
        <begin position="527"/>
        <end position="544"/>
    </location>
</feature>
<evidence type="ECO:0000313" key="8">
    <source>
        <dbReference type="EMBL" id="CCX05844.1"/>
    </source>
</evidence>
<dbReference type="GO" id="GO:0051301">
    <property type="term" value="P:cell division"/>
    <property type="evidence" value="ECO:0007669"/>
    <property type="project" value="UniProtKB-KW"/>
</dbReference>
<evidence type="ECO:0000313" key="9">
    <source>
        <dbReference type="Proteomes" id="UP000018144"/>
    </source>
</evidence>
<dbReference type="GO" id="GO:0016787">
    <property type="term" value="F:hydrolase activity"/>
    <property type="evidence" value="ECO:0007669"/>
    <property type="project" value="InterPro"/>
</dbReference>
<evidence type="ECO:0000256" key="5">
    <source>
        <dbReference type="SAM" id="MobiDB-lite"/>
    </source>
</evidence>
<dbReference type="STRING" id="1076935.U4L191"/>
<evidence type="ECO:0000256" key="6">
    <source>
        <dbReference type="SAM" id="Phobius"/>
    </source>
</evidence>
<protein>
    <submittedName>
        <fullName evidence="8">Similar to Cell division control protein 1 acc. no. P40986</fullName>
    </submittedName>
</protein>
<dbReference type="PANTHER" id="PTHR13315">
    <property type="entry name" value="METALLO PHOSPHOESTERASE RELATED"/>
    <property type="match status" value="1"/>
</dbReference>
<dbReference type="GO" id="GO:0016020">
    <property type="term" value="C:membrane"/>
    <property type="evidence" value="ECO:0007669"/>
    <property type="project" value="UniProtKB-SubCell"/>
</dbReference>
<comment type="subcellular location">
    <subcellularLocation>
        <location evidence="1">Membrane</location>
        <topology evidence="1">Multi-pass membrane protein</topology>
    </subcellularLocation>
</comment>